<dbReference type="RefSeq" id="WP_124937323.1">
    <property type="nucleotide sequence ID" value="NZ_RJVQ01000004.1"/>
</dbReference>
<comment type="subcellular location">
    <subcellularLocation>
        <location evidence="1">Periplasm</location>
    </subcellularLocation>
</comment>
<protein>
    <submittedName>
        <fullName evidence="6">Carbohydrate ABC transporter substrate-binding protein</fullName>
    </submittedName>
</protein>
<dbReference type="SUPFAM" id="SSF53850">
    <property type="entry name" value="Periplasmic binding protein-like II"/>
    <property type="match status" value="1"/>
</dbReference>
<accession>A0A3N9THF9</accession>
<dbReference type="GO" id="GO:0042597">
    <property type="term" value="C:periplasmic space"/>
    <property type="evidence" value="ECO:0007669"/>
    <property type="project" value="UniProtKB-SubCell"/>
</dbReference>
<dbReference type="Pfam" id="PF01547">
    <property type="entry name" value="SBP_bac_1"/>
    <property type="match status" value="1"/>
</dbReference>
<comment type="caution">
    <text evidence="6">The sequence shown here is derived from an EMBL/GenBank/DDBJ whole genome shotgun (WGS) entry which is preliminary data.</text>
</comment>
<dbReference type="PANTHER" id="PTHR43649:SF34">
    <property type="entry name" value="ABC TRANSPORTER PERIPLASMIC-BINDING PROTEIN YCJN-RELATED"/>
    <property type="match status" value="1"/>
</dbReference>
<feature type="chain" id="PRO_5018028397" evidence="5">
    <location>
        <begin position="25"/>
        <end position="450"/>
    </location>
</feature>
<feature type="signal peptide" evidence="5">
    <location>
        <begin position="1"/>
        <end position="24"/>
    </location>
</feature>
<proteinExistence type="inferred from homology"/>
<dbReference type="InterPro" id="IPR006059">
    <property type="entry name" value="SBP"/>
</dbReference>
<evidence type="ECO:0000313" key="6">
    <source>
        <dbReference type="EMBL" id="RQW62925.1"/>
    </source>
</evidence>
<dbReference type="Gene3D" id="3.40.190.10">
    <property type="entry name" value="Periplasmic binding protein-like II"/>
    <property type="match status" value="1"/>
</dbReference>
<keyword evidence="7" id="KW-1185">Reference proteome</keyword>
<organism evidence="6 7">
    <name type="scientific">Vibrio viridaestus</name>
    <dbReference type="NCBI Taxonomy" id="2487322"/>
    <lineage>
        <taxon>Bacteria</taxon>
        <taxon>Pseudomonadati</taxon>
        <taxon>Pseudomonadota</taxon>
        <taxon>Gammaproteobacteria</taxon>
        <taxon>Vibrionales</taxon>
        <taxon>Vibrionaceae</taxon>
        <taxon>Vibrio</taxon>
    </lineage>
</organism>
<keyword evidence="4 5" id="KW-0732">Signal</keyword>
<gene>
    <name evidence="6" type="ORF">EES38_11395</name>
</gene>
<evidence type="ECO:0000256" key="3">
    <source>
        <dbReference type="ARBA" id="ARBA00022448"/>
    </source>
</evidence>
<dbReference type="InterPro" id="IPR050490">
    <property type="entry name" value="Bact_solute-bd_prot1"/>
</dbReference>
<reference evidence="6 7" key="1">
    <citation type="submission" date="2018-11" db="EMBL/GenBank/DDBJ databases">
        <title>Vibrio LJC006 sp. nov., isolated from seawater during the bloom of the enteromorpha.</title>
        <authorList>
            <person name="Liang J."/>
        </authorList>
    </citation>
    <scope>NUCLEOTIDE SEQUENCE [LARGE SCALE GENOMIC DNA]</scope>
    <source>
        <strain evidence="6 7">LJC006</strain>
    </source>
</reference>
<dbReference type="Proteomes" id="UP000281112">
    <property type="component" value="Unassembled WGS sequence"/>
</dbReference>
<evidence type="ECO:0000313" key="7">
    <source>
        <dbReference type="Proteomes" id="UP000281112"/>
    </source>
</evidence>
<evidence type="ECO:0000256" key="4">
    <source>
        <dbReference type="ARBA" id="ARBA00022729"/>
    </source>
</evidence>
<dbReference type="OrthoDB" id="9804061at2"/>
<evidence type="ECO:0000256" key="5">
    <source>
        <dbReference type="SAM" id="SignalP"/>
    </source>
</evidence>
<evidence type="ECO:0000256" key="1">
    <source>
        <dbReference type="ARBA" id="ARBA00004418"/>
    </source>
</evidence>
<dbReference type="PANTHER" id="PTHR43649">
    <property type="entry name" value="ARABINOSE-BINDING PROTEIN-RELATED"/>
    <property type="match status" value="1"/>
</dbReference>
<dbReference type="EMBL" id="RJVQ01000004">
    <property type="protein sequence ID" value="RQW62925.1"/>
    <property type="molecule type" value="Genomic_DNA"/>
</dbReference>
<evidence type="ECO:0000256" key="2">
    <source>
        <dbReference type="ARBA" id="ARBA00008520"/>
    </source>
</evidence>
<sequence length="450" mass="50438">MKRTTILTGLALAGNALFPLSSYAATVEYWTTQTQSDRLQSLEVMADVFEAFHPDVDVKVVAIDENDVPKQIAAAAASNTLPNVIEVGSNLSLAFARQGIIDLKATTEVVENIGKSRFYQGALKLVEDPEKQEYVAVPYRGWVQGIWYRADWFKKAGLEPPTTWENIEKAAKYFYKPDENQYGILIGTKADSYAEQVYTQFALSNDAPLFNKEGQLIFDSKNQKETLDFYKRLAQYNPPGPQTWRARDYYLQGKLAMFFYSTYIMDDLALAEEAASSLGSENFSELKGAAFDPELVKNTRLAPTITHKSPSTFGTLNGFSVMANQSPDDLKASKAFIEYMNEKDQVVAYSHMAVGGHLPMLKDIAQSDEFMDDPKGIFKRYGKESVKEIVAGFENIKNFAIVDGKAFPKAGEIFSKQIIPRMIYKAVIEGEDTQKSLDWAETEMNKIVDK</sequence>
<dbReference type="AlphaFoldDB" id="A0A3N9THF9"/>
<name>A0A3N9THF9_9VIBR</name>
<keyword evidence="3" id="KW-0813">Transport</keyword>
<comment type="similarity">
    <text evidence="2">Belongs to the bacterial solute-binding protein 1 family.</text>
</comment>